<reference evidence="1 2" key="1">
    <citation type="journal article" date="2017" name="Elife">
        <title>Extensive horizontal gene transfer in cheese-associated bacteria.</title>
        <authorList>
            <person name="Bonham K.S."/>
            <person name="Wolfe B.E."/>
            <person name="Dutton R.J."/>
        </authorList>
    </citation>
    <scope>NUCLEOTIDE SEQUENCE [LARGE SCALE GENOMIC DNA]</scope>
    <source>
        <strain evidence="1 2">341_9</strain>
    </source>
</reference>
<accession>A0A2A3YER7</accession>
<keyword evidence="2" id="KW-1185">Reference proteome</keyword>
<dbReference type="Proteomes" id="UP000218598">
    <property type="component" value="Unassembled WGS sequence"/>
</dbReference>
<dbReference type="EMBL" id="NRGR01000040">
    <property type="protein sequence ID" value="PCC37784.1"/>
    <property type="molecule type" value="Genomic_DNA"/>
</dbReference>
<dbReference type="OrthoDB" id="8246499at2"/>
<sequence length="171" mass="18682">MTETDLHLMLGGRSRDELRSMLAAQGVKLNGYAEELLTHSSVDAHAPQAVVLTQRTVAELGLPRGGTLPQIFTAGEERGLLPCPLETGPYLRLTLSDQEQAPDSVLSAGRAPTGSLHVLSAPLSEDHEVPKGFYLRVVDGVRWLRGYRCDDEYVLPPESALVLRRPTTEEL</sequence>
<organism evidence="1 2">
    <name type="scientific">Brachybacterium alimentarium</name>
    <dbReference type="NCBI Taxonomy" id="47845"/>
    <lineage>
        <taxon>Bacteria</taxon>
        <taxon>Bacillati</taxon>
        <taxon>Actinomycetota</taxon>
        <taxon>Actinomycetes</taxon>
        <taxon>Micrococcales</taxon>
        <taxon>Dermabacteraceae</taxon>
        <taxon>Brachybacterium</taxon>
    </lineage>
</organism>
<evidence type="ECO:0000313" key="2">
    <source>
        <dbReference type="Proteomes" id="UP000218598"/>
    </source>
</evidence>
<dbReference type="RefSeq" id="WP_096197908.1">
    <property type="nucleotide sequence ID" value="NZ_JBQCXU010000050.1"/>
</dbReference>
<protein>
    <recommendedName>
        <fullName evidence="3">Helicase</fullName>
    </recommendedName>
</protein>
<evidence type="ECO:0000313" key="1">
    <source>
        <dbReference type="EMBL" id="PCC37784.1"/>
    </source>
</evidence>
<comment type="caution">
    <text evidence="1">The sequence shown here is derived from an EMBL/GenBank/DDBJ whole genome shotgun (WGS) entry which is preliminary data.</text>
</comment>
<dbReference type="AlphaFoldDB" id="A0A2A3YER7"/>
<evidence type="ECO:0008006" key="3">
    <source>
        <dbReference type="Google" id="ProtNLM"/>
    </source>
</evidence>
<gene>
    <name evidence="1" type="ORF">CIK66_17690</name>
</gene>
<name>A0A2A3YER7_9MICO</name>
<proteinExistence type="predicted"/>